<feature type="region of interest" description="Disordered" evidence="1">
    <location>
        <begin position="1"/>
        <end position="24"/>
    </location>
</feature>
<evidence type="ECO:0000313" key="2">
    <source>
        <dbReference type="EMBL" id="ETO06097.1"/>
    </source>
</evidence>
<accession>X6LY65</accession>
<evidence type="ECO:0000313" key="3">
    <source>
        <dbReference type="Proteomes" id="UP000023152"/>
    </source>
</evidence>
<feature type="region of interest" description="Disordered" evidence="1">
    <location>
        <begin position="219"/>
        <end position="297"/>
    </location>
</feature>
<dbReference type="Proteomes" id="UP000023152">
    <property type="component" value="Unassembled WGS sequence"/>
</dbReference>
<evidence type="ECO:0000256" key="1">
    <source>
        <dbReference type="SAM" id="MobiDB-lite"/>
    </source>
</evidence>
<feature type="compositionally biased region" description="Basic and acidic residues" evidence="1">
    <location>
        <begin position="277"/>
        <end position="297"/>
    </location>
</feature>
<dbReference type="AlphaFoldDB" id="X6LY65"/>
<comment type="caution">
    <text evidence="2">The sequence shown here is derived from an EMBL/GenBank/DDBJ whole genome shotgun (WGS) entry which is preliminary data.</text>
</comment>
<sequence length="297" mass="36043">MELETKLKNEIQSNESEQKYNNQNQDILNEKKRVLTNELILFGHGLWRYTSGKTLNIALSDEGVVTDSIKSVRIINCMDPATANVLKKEIIQWIKKQRTKNISRVEFFNTSKLRATNRINKTNNYNKNNYNDRRNILKMRNSALHNMRYHNVQGFPNRYNRYNYRKRYGRYHREANNWQHRQYAQPYWRKINHNNNTRYTYNNHWEDNNMINNRCEKNKRIRSPYQQKENDQKRQTNQDSQQQNEENTNIHINTNRKINDQNTDNIYGNKRGSISSDIHDERQKNFQDIDEDAYMKN</sequence>
<name>X6LY65_RETFI</name>
<feature type="compositionally biased region" description="Polar residues" evidence="1">
    <location>
        <begin position="10"/>
        <end position="24"/>
    </location>
</feature>
<dbReference type="EMBL" id="ASPP01027494">
    <property type="protein sequence ID" value="ETO06097.1"/>
    <property type="molecule type" value="Genomic_DNA"/>
</dbReference>
<organism evidence="2 3">
    <name type="scientific">Reticulomyxa filosa</name>
    <dbReference type="NCBI Taxonomy" id="46433"/>
    <lineage>
        <taxon>Eukaryota</taxon>
        <taxon>Sar</taxon>
        <taxon>Rhizaria</taxon>
        <taxon>Retaria</taxon>
        <taxon>Foraminifera</taxon>
        <taxon>Monothalamids</taxon>
        <taxon>Reticulomyxidae</taxon>
        <taxon>Reticulomyxa</taxon>
    </lineage>
</organism>
<keyword evidence="3" id="KW-1185">Reference proteome</keyword>
<feature type="compositionally biased region" description="Low complexity" evidence="1">
    <location>
        <begin position="242"/>
        <end position="255"/>
    </location>
</feature>
<gene>
    <name evidence="2" type="ORF">RFI_31297</name>
</gene>
<reference evidence="2 3" key="1">
    <citation type="journal article" date="2013" name="Curr. Biol.">
        <title>The Genome of the Foraminiferan Reticulomyxa filosa.</title>
        <authorList>
            <person name="Glockner G."/>
            <person name="Hulsmann N."/>
            <person name="Schleicher M."/>
            <person name="Noegel A.A."/>
            <person name="Eichinger L."/>
            <person name="Gallinger C."/>
            <person name="Pawlowski J."/>
            <person name="Sierra R."/>
            <person name="Euteneuer U."/>
            <person name="Pillet L."/>
            <person name="Moustafa A."/>
            <person name="Platzer M."/>
            <person name="Groth M."/>
            <person name="Szafranski K."/>
            <person name="Schliwa M."/>
        </authorList>
    </citation>
    <scope>NUCLEOTIDE SEQUENCE [LARGE SCALE GENOMIC DNA]</scope>
</reference>
<feature type="compositionally biased region" description="Polar residues" evidence="1">
    <location>
        <begin position="260"/>
        <end position="276"/>
    </location>
</feature>
<proteinExistence type="predicted"/>
<protein>
    <submittedName>
        <fullName evidence="2">Uncharacterized protein</fullName>
    </submittedName>
</protein>